<gene>
    <name evidence="3" type="ORF">GCM10009776_34810</name>
</gene>
<evidence type="ECO:0000313" key="3">
    <source>
        <dbReference type="EMBL" id="GAA1968738.1"/>
    </source>
</evidence>
<dbReference type="Pfam" id="PF01734">
    <property type="entry name" value="Patatin"/>
    <property type="match status" value="1"/>
</dbReference>
<name>A0ABN2RGR5_9MICO</name>
<keyword evidence="4" id="KW-1185">Reference proteome</keyword>
<proteinExistence type="predicted"/>
<evidence type="ECO:0000256" key="1">
    <source>
        <dbReference type="ARBA" id="ARBA00023098"/>
    </source>
</evidence>
<comment type="caution">
    <text evidence="3">The sequence shown here is derived from an EMBL/GenBank/DDBJ whole genome shotgun (WGS) entry which is preliminary data.</text>
</comment>
<dbReference type="InterPro" id="IPR016035">
    <property type="entry name" value="Acyl_Trfase/lysoPLipase"/>
</dbReference>
<dbReference type="Gene3D" id="3.40.1090.10">
    <property type="entry name" value="Cytosolic phospholipase A2 catalytic domain"/>
    <property type="match status" value="1"/>
</dbReference>
<organism evidence="3 4">
    <name type="scientific">Microbacterium deminutum</name>
    <dbReference type="NCBI Taxonomy" id="344164"/>
    <lineage>
        <taxon>Bacteria</taxon>
        <taxon>Bacillati</taxon>
        <taxon>Actinomycetota</taxon>
        <taxon>Actinomycetes</taxon>
        <taxon>Micrococcales</taxon>
        <taxon>Microbacteriaceae</taxon>
        <taxon>Microbacterium</taxon>
    </lineage>
</organism>
<evidence type="ECO:0000313" key="4">
    <source>
        <dbReference type="Proteomes" id="UP001499933"/>
    </source>
</evidence>
<dbReference type="EMBL" id="BAAAOG010000010">
    <property type="protein sequence ID" value="GAA1968738.1"/>
    <property type="molecule type" value="Genomic_DNA"/>
</dbReference>
<sequence length="383" mass="41544">MVAVLSYVVFLFVIFMLSRKAIQISAYSAFLAHVFTDESLRGKDKAARTKEIRGTRLADISDEGVQHIFCATELVSGRPFYMSARRLTSPAFGTCEPEIDLARVIYASAAFPAIFPPLSLGTKRLGLRGGEEPVRPPKIVLADGGVYNNLGTDWFEDSTRPLSMIHDFGATTPVARKIIVNASAPRRVRRIQGWWPARNIHSLMRIFGVMYENTVAPRLDALKSSADEGQVAVIDIAFSTGAAARTLCSSLDEDIKERAKGLAKTLGESSLSGYLDKIAIGSSGTRTKLSRIGEAATVQLLIHGYVSALVSCHAILGTDVVLPERAWFEEMIVPSRRRPDARKSAVVVSEPSTDLPVHSQEEAEVAATAAVSSARRGEVAQNV</sequence>
<keyword evidence="1" id="KW-0443">Lipid metabolism</keyword>
<dbReference type="Proteomes" id="UP001499933">
    <property type="component" value="Unassembled WGS sequence"/>
</dbReference>
<protein>
    <recommendedName>
        <fullName evidence="2">PNPLA domain-containing protein</fullName>
    </recommendedName>
</protein>
<feature type="domain" description="PNPLA" evidence="2">
    <location>
        <begin position="81"/>
        <end position="152"/>
    </location>
</feature>
<dbReference type="SUPFAM" id="SSF52151">
    <property type="entry name" value="FabD/lysophospholipase-like"/>
    <property type="match status" value="1"/>
</dbReference>
<accession>A0ABN2RGR5</accession>
<dbReference type="InterPro" id="IPR002641">
    <property type="entry name" value="PNPLA_dom"/>
</dbReference>
<reference evidence="3 4" key="1">
    <citation type="journal article" date="2019" name="Int. J. Syst. Evol. Microbiol.">
        <title>The Global Catalogue of Microorganisms (GCM) 10K type strain sequencing project: providing services to taxonomists for standard genome sequencing and annotation.</title>
        <authorList>
            <consortium name="The Broad Institute Genomics Platform"/>
            <consortium name="The Broad Institute Genome Sequencing Center for Infectious Disease"/>
            <person name="Wu L."/>
            <person name="Ma J."/>
        </authorList>
    </citation>
    <scope>NUCLEOTIDE SEQUENCE [LARGE SCALE GENOMIC DNA]</scope>
    <source>
        <strain evidence="3 4">JCM 14901</strain>
    </source>
</reference>
<evidence type="ECO:0000259" key="2">
    <source>
        <dbReference type="Pfam" id="PF01734"/>
    </source>
</evidence>